<protein>
    <submittedName>
        <fullName evidence="3">Transglycosylase SLT domain-containing protein</fullName>
    </submittedName>
</protein>
<evidence type="ECO:0000259" key="2">
    <source>
        <dbReference type="Pfam" id="PF01464"/>
    </source>
</evidence>
<evidence type="ECO:0000313" key="3">
    <source>
        <dbReference type="EMBL" id="MBC4019254.1"/>
    </source>
</evidence>
<keyword evidence="4" id="KW-1185">Reference proteome</keyword>
<reference evidence="3" key="1">
    <citation type="submission" date="2020-08" db="EMBL/GenBank/DDBJ databases">
        <authorList>
            <person name="Hu Y."/>
            <person name="Nguyen S.V."/>
            <person name="Li F."/>
            <person name="Fanning S."/>
        </authorList>
    </citation>
    <scope>NUCLEOTIDE SEQUENCE</scope>
    <source>
        <strain evidence="3">SYSU D8009</strain>
    </source>
</reference>
<feature type="domain" description="Transglycosylase SLT" evidence="2">
    <location>
        <begin position="53"/>
        <end position="115"/>
    </location>
</feature>
<comment type="caution">
    <text evidence="3">The sequence shown here is derived from an EMBL/GenBank/DDBJ whole genome shotgun (WGS) entry which is preliminary data.</text>
</comment>
<proteinExistence type="inferred from homology"/>
<evidence type="ECO:0000313" key="4">
    <source>
        <dbReference type="Proteomes" id="UP000600101"/>
    </source>
</evidence>
<name>A0A9X0UFU0_9PROT</name>
<dbReference type="Proteomes" id="UP000600101">
    <property type="component" value="Unassembled WGS sequence"/>
</dbReference>
<gene>
    <name evidence="3" type="ORF">H7965_28990</name>
</gene>
<dbReference type="EMBL" id="JACOMF010000150">
    <property type="protein sequence ID" value="MBC4019254.1"/>
    <property type="molecule type" value="Genomic_DNA"/>
</dbReference>
<comment type="similarity">
    <text evidence="1">Belongs to the virb1 family.</text>
</comment>
<organism evidence="3 4">
    <name type="scientific">Siccirubricoccus deserti</name>
    <dbReference type="NCBI Taxonomy" id="2013562"/>
    <lineage>
        <taxon>Bacteria</taxon>
        <taxon>Pseudomonadati</taxon>
        <taxon>Pseudomonadota</taxon>
        <taxon>Alphaproteobacteria</taxon>
        <taxon>Acetobacterales</taxon>
        <taxon>Roseomonadaceae</taxon>
        <taxon>Siccirubricoccus</taxon>
    </lineage>
</organism>
<evidence type="ECO:0000256" key="1">
    <source>
        <dbReference type="ARBA" id="ARBA00009387"/>
    </source>
</evidence>
<dbReference type="SUPFAM" id="SSF53955">
    <property type="entry name" value="Lysozyme-like"/>
    <property type="match status" value="1"/>
</dbReference>
<dbReference type="Pfam" id="PF01464">
    <property type="entry name" value="SLT"/>
    <property type="match status" value="1"/>
</dbReference>
<dbReference type="InterPro" id="IPR008258">
    <property type="entry name" value="Transglycosylase_SLT_dom_1"/>
</dbReference>
<accession>A0A9X0UFU0</accession>
<dbReference type="AlphaFoldDB" id="A0A9X0UFU0"/>
<dbReference type="InterPro" id="IPR023346">
    <property type="entry name" value="Lysozyme-like_dom_sf"/>
</dbReference>
<sequence length="172" mass="18301">MLVAIGQVESGRQISGRRIAWPWTINAAGKGHVFGSLAAAKSHIAALQANGVRSIDVGCFQVNLMHHPAAFSSLDEALDPHGNAHYAARFLHSLYGRAGSWGDAIALYHSATPRFGEAYRERVLAAWTDRGGLVRGQSAEAIPPSGSASALVSGWRVLASTHGVQVWTPKRP</sequence>